<evidence type="ECO:0000313" key="3">
    <source>
        <dbReference type="Proteomes" id="UP000225583"/>
    </source>
</evidence>
<feature type="region of interest" description="Disordered" evidence="1">
    <location>
        <begin position="48"/>
        <end position="67"/>
    </location>
</feature>
<accession>A0A1Z1LZL2</accession>
<proteinExistence type="predicted"/>
<protein>
    <submittedName>
        <fullName evidence="2">Major capsid protein</fullName>
    </submittedName>
</protein>
<organism evidence="2 3">
    <name type="scientific">Bacillus phage Deep-Purple</name>
    <dbReference type="NCBI Taxonomy" id="1873341"/>
    <lineage>
        <taxon>Viruses</taxon>
        <taxon>Duplodnaviria</taxon>
        <taxon>Heunggongvirae</taxon>
        <taxon>Uroviricota</taxon>
        <taxon>Caudoviricetes</taxon>
        <taxon>Deurplevirus</taxon>
        <taxon>Deurplevirus deeppurple</taxon>
    </lineage>
</organism>
<sequence length="300" mass="33387">MANSINYAEVYRKELDQAVKQGLLTAEIETPSVNWIGAKTFNEPHMQVTGYGKHGRNRGWNRGDVKTENTPYTVEQDRDVEFFVDVADTDESGLVATIGNVSKTFLAEQATPEIDAYRFSKMAKEAKGIGGEQYKEEDLSKKDGMAVLKAIKSDLSKVRKYGSVNVVVYVHTAVMDLLENVALEKGIINIKTMDEGISTRITVINGSKVIEVFDTDRFYTEYDFTTGYVPTGQEINYIVVAKPSVLTARKINSIYLFLAGTHTEGDGNLYQNRLFHDMFIRKHKSDGVIVSAKPATAGTK</sequence>
<dbReference type="EMBL" id="MF176161">
    <property type="protein sequence ID" value="ARW58270.1"/>
    <property type="molecule type" value="Genomic_DNA"/>
</dbReference>
<evidence type="ECO:0000313" key="2">
    <source>
        <dbReference type="EMBL" id="ARW58270.1"/>
    </source>
</evidence>
<evidence type="ECO:0000256" key="1">
    <source>
        <dbReference type="SAM" id="MobiDB-lite"/>
    </source>
</evidence>
<name>A0A1Z1LZL2_9CAUD</name>
<dbReference type="Proteomes" id="UP000225583">
    <property type="component" value="Segment"/>
</dbReference>
<reference evidence="2 3" key="1">
    <citation type="submission" date="2017-05" db="EMBL/GenBank/DDBJ databases">
        <title>Complete Genome Sequence of Bacteriophage Deep-Purple infecting emetic Bacillus cereus.</title>
        <authorList>
            <person name="Hock L."/>
            <person name="Gillis A."/>
            <person name="Mahillon J."/>
        </authorList>
    </citation>
    <scope>NUCLEOTIDE SEQUENCE [LARGE SCALE GENOMIC DNA]</scope>
</reference>
<keyword evidence="3" id="KW-1185">Reference proteome</keyword>
<gene>
    <name evidence="2" type="ORF">DeepPurple_gp019</name>
</gene>